<dbReference type="GO" id="GO:0003677">
    <property type="term" value="F:DNA binding"/>
    <property type="evidence" value="ECO:0007669"/>
    <property type="project" value="InterPro"/>
</dbReference>
<dbReference type="OrthoDB" id="784829at2"/>
<dbReference type="EMBL" id="CP044205">
    <property type="protein sequence ID" value="QFY43124.1"/>
    <property type="molecule type" value="Genomic_DNA"/>
</dbReference>
<dbReference type="Gene3D" id="3.90.580.10">
    <property type="entry name" value="Zinc finger, CHC2-type domain"/>
    <property type="match status" value="1"/>
</dbReference>
<dbReference type="KEGG" id="mmob:F6R98_11250"/>
<dbReference type="InParanoid" id="A0A5Q0BLM5"/>
<dbReference type="AlphaFoldDB" id="A0A5Q0BLM5"/>
<gene>
    <name evidence="1" type="ORF">F6R98_11250</name>
</gene>
<dbReference type="GO" id="GO:0008270">
    <property type="term" value="F:zinc ion binding"/>
    <property type="evidence" value="ECO:0007669"/>
    <property type="project" value="InterPro"/>
</dbReference>
<evidence type="ECO:0000313" key="2">
    <source>
        <dbReference type="Proteomes" id="UP000325755"/>
    </source>
</evidence>
<reference evidence="1 2" key="1">
    <citation type="submission" date="2019-09" db="EMBL/GenBank/DDBJ databases">
        <title>Ecophysiology of the spiral-shaped methanotroph Methylospira mobilis as revealed by the complete genome sequence.</title>
        <authorList>
            <person name="Oshkin I.Y."/>
            <person name="Dedysh S.N."/>
            <person name="Miroshnikov K."/>
            <person name="Danilova O.V."/>
            <person name="Hakobyan A."/>
            <person name="Liesack W."/>
        </authorList>
    </citation>
    <scope>NUCLEOTIDE SEQUENCE [LARGE SCALE GENOMIC DNA]</scope>
    <source>
        <strain evidence="1 2">Shm1</strain>
    </source>
</reference>
<evidence type="ECO:0000313" key="1">
    <source>
        <dbReference type="EMBL" id="QFY43124.1"/>
    </source>
</evidence>
<name>A0A5Q0BLM5_9GAMM</name>
<dbReference type="Proteomes" id="UP000325755">
    <property type="component" value="Chromosome"/>
</dbReference>
<keyword evidence="2" id="KW-1185">Reference proteome</keyword>
<accession>A0A5Q0BLM5</accession>
<dbReference type="InterPro" id="IPR036977">
    <property type="entry name" value="DNA_primase_Znf_CHC2"/>
</dbReference>
<organism evidence="1 2">
    <name type="scientific">Candidatus Methylospira mobilis</name>
    <dbReference type="NCBI Taxonomy" id="1808979"/>
    <lineage>
        <taxon>Bacteria</taxon>
        <taxon>Pseudomonadati</taxon>
        <taxon>Pseudomonadota</taxon>
        <taxon>Gammaproteobacteria</taxon>
        <taxon>Methylococcales</taxon>
        <taxon>Methylococcaceae</taxon>
        <taxon>Candidatus Methylospira</taxon>
    </lineage>
</organism>
<sequence length="145" mass="16197">MMPIEKLLQRLEKVKSTGPGKYQACCPAHDDRTPSLSIKELDDGKLLLNCHAGCGTADIVGAVSLTLADLFPKIHGRDYDATQPRKKPAWRMADVFNTLMRESFILGLALERLLHGNDLSPDDKIRALEACGRIERIHTEVRRYG</sequence>
<protein>
    <submittedName>
        <fullName evidence="1">DNA primase</fullName>
    </submittedName>
</protein>
<dbReference type="RefSeq" id="WP_153249108.1">
    <property type="nucleotide sequence ID" value="NZ_CP044205.1"/>
</dbReference>
<dbReference type="GO" id="GO:0006260">
    <property type="term" value="P:DNA replication"/>
    <property type="evidence" value="ECO:0007669"/>
    <property type="project" value="InterPro"/>
</dbReference>
<proteinExistence type="predicted"/>
<dbReference type="SUPFAM" id="SSF57783">
    <property type="entry name" value="Zinc beta-ribbon"/>
    <property type="match status" value="1"/>
</dbReference>